<gene>
    <name evidence="11" type="ORF">BXZ70DRAFT_929465</name>
</gene>
<dbReference type="PROSITE" id="PS50089">
    <property type="entry name" value="ZF_RING_2"/>
    <property type="match status" value="1"/>
</dbReference>
<dbReference type="GO" id="GO:0005634">
    <property type="term" value="C:nucleus"/>
    <property type="evidence" value="ECO:0007669"/>
    <property type="project" value="TreeGrafter"/>
</dbReference>
<dbReference type="SMART" id="SM00184">
    <property type="entry name" value="RING"/>
    <property type="match status" value="1"/>
</dbReference>
<keyword evidence="4" id="KW-0347">Helicase</keyword>
<feature type="compositionally biased region" description="Acidic residues" evidence="7">
    <location>
        <begin position="666"/>
        <end position="675"/>
    </location>
</feature>
<comment type="similarity">
    <text evidence="1">Belongs to the SNF2/RAD54 helicase family.</text>
</comment>
<feature type="compositionally biased region" description="Polar residues" evidence="7">
    <location>
        <begin position="49"/>
        <end position="58"/>
    </location>
</feature>
<keyword evidence="6" id="KW-0862">Zinc</keyword>
<dbReference type="InterPro" id="IPR013083">
    <property type="entry name" value="Znf_RING/FYVE/PHD"/>
</dbReference>
<dbReference type="OrthoDB" id="423559at2759"/>
<evidence type="ECO:0000313" key="11">
    <source>
        <dbReference type="EMBL" id="KAH8102694.1"/>
    </source>
</evidence>
<dbReference type="GO" id="GO:0000724">
    <property type="term" value="P:double-strand break repair via homologous recombination"/>
    <property type="evidence" value="ECO:0007669"/>
    <property type="project" value="TreeGrafter"/>
</dbReference>
<dbReference type="InterPro" id="IPR049730">
    <property type="entry name" value="SNF2/RAD54-like_C"/>
</dbReference>
<feature type="region of interest" description="Disordered" evidence="7">
    <location>
        <begin position="612"/>
        <end position="675"/>
    </location>
</feature>
<dbReference type="InterPro" id="IPR014001">
    <property type="entry name" value="Helicase_ATP-bd"/>
</dbReference>
<dbReference type="PANTHER" id="PTHR45626:SF16">
    <property type="entry name" value="ATP-DEPENDENT HELICASE ULS1"/>
    <property type="match status" value="1"/>
</dbReference>
<dbReference type="CDD" id="cd18008">
    <property type="entry name" value="DEXDc_SHPRH-like"/>
    <property type="match status" value="1"/>
</dbReference>
<feature type="compositionally biased region" description="Polar residues" evidence="7">
    <location>
        <begin position="636"/>
        <end position="658"/>
    </location>
</feature>
<dbReference type="Pfam" id="PF00271">
    <property type="entry name" value="Helicase_C"/>
    <property type="match status" value="1"/>
</dbReference>
<protein>
    <submittedName>
        <fullName evidence="11">SNF2 family DNA-dependent ATPase</fullName>
    </submittedName>
</protein>
<keyword evidence="2" id="KW-0547">Nucleotide-binding</keyword>
<dbReference type="Gene3D" id="3.30.40.10">
    <property type="entry name" value="Zinc/RING finger domain, C3HC4 (zinc finger)"/>
    <property type="match status" value="1"/>
</dbReference>
<dbReference type="GO" id="GO:0004386">
    <property type="term" value="F:helicase activity"/>
    <property type="evidence" value="ECO:0007669"/>
    <property type="project" value="UniProtKB-KW"/>
</dbReference>
<dbReference type="AlphaFoldDB" id="A0A8K0XS84"/>
<dbReference type="GO" id="GO:0008094">
    <property type="term" value="F:ATP-dependent activity, acting on DNA"/>
    <property type="evidence" value="ECO:0007669"/>
    <property type="project" value="TreeGrafter"/>
</dbReference>
<evidence type="ECO:0000259" key="9">
    <source>
        <dbReference type="PROSITE" id="PS51192"/>
    </source>
</evidence>
<dbReference type="GO" id="GO:0016787">
    <property type="term" value="F:hydrolase activity"/>
    <property type="evidence" value="ECO:0007669"/>
    <property type="project" value="UniProtKB-KW"/>
</dbReference>
<feature type="domain" description="Helicase C-terminal" evidence="10">
    <location>
        <begin position="759"/>
        <end position="917"/>
    </location>
</feature>
<accession>A0A8K0XS84</accession>
<comment type="caution">
    <text evidence="11">The sequence shown here is derived from an EMBL/GenBank/DDBJ whole genome shotgun (WGS) entry which is preliminary data.</text>
</comment>
<organism evidence="11 12">
    <name type="scientific">Cristinia sonorae</name>
    <dbReference type="NCBI Taxonomy" id="1940300"/>
    <lineage>
        <taxon>Eukaryota</taxon>
        <taxon>Fungi</taxon>
        <taxon>Dikarya</taxon>
        <taxon>Basidiomycota</taxon>
        <taxon>Agaricomycotina</taxon>
        <taxon>Agaricomycetes</taxon>
        <taxon>Agaricomycetidae</taxon>
        <taxon>Agaricales</taxon>
        <taxon>Pleurotineae</taxon>
        <taxon>Stephanosporaceae</taxon>
        <taxon>Cristinia</taxon>
    </lineage>
</organism>
<reference evidence="11" key="1">
    <citation type="journal article" date="2021" name="New Phytol.">
        <title>Evolutionary innovations through gain and loss of genes in the ectomycorrhizal Boletales.</title>
        <authorList>
            <person name="Wu G."/>
            <person name="Miyauchi S."/>
            <person name="Morin E."/>
            <person name="Kuo A."/>
            <person name="Drula E."/>
            <person name="Varga T."/>
            <person name="Kohler A."/>
            <person name="Feng B."/>
            <person name="Cao Y."/>
            <person name="Lipzen A."/>
            <person name="Daum C."/>
            <person name="Hundley H."/>
            <person name="Pangilinan J."/>
            <person name="Johnson J."/>
            <person name="Barry K."/>
            <person name="LaButti K."/>
            <person name="Ng V."/>
            <person name="Ahrendt S."/>
            <person name="Min B."/>
            <person name="Choi I.G."/>
            <person name="Park H."/>
            <person name="Plett J.M."/>
            <person name="Magnuson J."/>
            <person name="Spatafora J.W."/>
            <person name="Nagy L.G."/>
            <person name="Henrissat B."/>
            <person name="Grigoriev I.V."/>
            <person name="Yang Z.L."/>
            <person name="Xu J."/>
            <person name="Martin F.M."/>
        </authorList>
    </citation>
    <scope>NUCLEOTIDE SEQUENCE</scope>
    <source>
        <strain evidence="11">KKN 215</strain>
    </source>
</reference>
<evidence type="ECO:0000256" key="2">
    <source>
        <dbReference type="ARBA" id="ARBA00022741"/>
    </source>
</evidence>
<evidence type="ECO:0000259" key="10">
    <source>
        <dbReference type="PROSITE" id="PS51194"/>
    </source>
</evidence>
<keyword evidence="6" id="KW-0479">Metal-binding</keyword>
<dbReference type="InterPro" id="IPR027417">
    <property type="entry name" value="P-loop_NTPase"/>
</dbReference>
<dbReference type="Proteomes" id="UP000813824">
    <property type="component" value="Unassembled WGS sequence"/>
</dbReference>
<dbReference type="PROSITE" id="PS51192">
    <property type="entry name" value="HELICASE_ATP_BIND_1"/>
    <property type="match status" value="1"/>
</dbReference>
<sequence length="937" mass="105188">MAEAKPKKASRLLAALDDSNTTPSPTLPNALKRPLDSQSPYGNNKRHASGSTAPTANYQTGASAHNILADMEFLQAATQSRAGSSLPSSSAVGGFSLRYDNESPLTRLDFGGKDQDVQMAQFVTRTLDNDSHGLSVKDSLKRLNLRDLHDLIPGMEVRLLPHQVIGVSWMTHQERNTKDKGGILADEMGLGKTVQMIATMVVNQPPDDETNRTTLIVVPAALLLQWKEEIESKTNGIFNVHIHHGKFKLKKQREFENYDIIITTYQTLNLDFNVPNGTGEDEEEEWVRENGGVLSRIKWYRVIADEAQFIRNRGTRSSKAVAMLRASYRWSLTGTPIANTLADIFGLLRFGHFRPWNDWPDFNDYIAKTQLEDAPLAGMRAQQVLRPLMLRRTKDADLEGQPLLRLPPKDIELVLVDFSDEERSLYETFEKRAQVHLRDYFKNNTHVKNHTAVLVMILRLRQLCCHPHLILSENTFEDSTMILASDSEKELARAKKVMGVAWVQEMKKKFLERAKLSRLDFEDQAAEADETCPTCNEVLINNTGRVLACGHEACFDCLMELSSAPPVHDGIFGHGDEADNIRVEKEFEAAVAKGLRPCPTCRKMNDFRSTHTFKSSAFQPTEEEFAEATRRKRPTQSRQSVGKLNGAASSSSSKTLQKPMNKLDLDDLSDLSDSDDDLPDISQVLRMQKDAESKPKKIVKPMKAIISDDESDSEMLDITIAKHKNKAKANGGIAQPTEAVYSTWRKGDNDMEPSAKMLQLIKYLKEWEPTGDKTIVYSQWTSMLDLVETIFARYGIQSLRYDGKMNREAREAVLARFRKSGGPRVILISTKCGGVGLNLVSANRVINMDLSWNFASESQAYDRVHRLGQEKDVFIKRIVVRNTIEDRMLQLQETKTGLAEAALGEGGGIKLHKLSVKQLRTLFGMSNVPNDPNQTTL</sequence>
<dbReference type="GO" id="GO:0008270">
    <property type="term" value="F:zinc ion binding"/>
    <property type="evidence" value="ECO:0007669"/>
    <property type="project" value="UniProtKB-KW"/>
</dbReference>
<dbReference type="SMART" id="SM00490">
    <property type="entry name" value="HELICc"/>
    <property type="match status" value="1"/>
</dbReference>
<name>A0A8K0XS84_9AGAR</name>
<dbReference type="PROSITE" id="PS51194">
    <property type="entry name" value="HELICASE_CTER"/>
    <property type="match status" value="1"/>
</dbReference>
<keyword evidence="6" id="KW-0863">Zinc-finger</keyword>
<evidence type="ECO:0000256" key="7">
    <source>
        <dbReference type="SAM" id="MobiDB-lite"/>
    </source>
</evidence>
<proteinExistence type="inferred from homology"/>
<dbReference type="InterPro" id="IPR001650">
    <property type="entry name" value="Helicase_C-like"/>
</dbReference>
<dbReference type="Gene3D" id="3.40.50.300">
    <property type="entry name" value="P-loop containing nucleotide triphosphate hydrolases"/>
    <property type="match status" value="2"/>
</dbReference>
<dbReference type="InterPro" id="IPR000330">
    <property type="entry name" value="SNF2_N"/>
</dbReference>
<dbReference type="SUPFAM" id="SSF52540">
    <property type="entry name" value="P-loop containing nucleoside triphosphate hydrolases"/>
    <property type="match status" value="2"/>
</dbReference>
<keyword evidence="12" id="KW-1185">Reference proteome</keyword>
<dbReference type="SUPFAM" id="SSF57850">
    <property type="entry name" value="RING/U-box"/>
    <property type="match status" value="1"/>
</dbReference>
<dbReference type="GO" id="GO:0005737">
    <property type="term" value="C:cytoplasm"/>
    <property type="evidence" value="ECO:0007669"/>
    <property type="project" value="TreeGrafter"/>
</dbReference>
<dbReference type="CDD" id="cd18793">
    <property type="entry name" value="SF2_C_SNF"/>
    <property type="match status" value="1"/>
</dbReference>
<evidence type="ECO:0000256" key="1">
    <source>
        <dbReference type="ARBA" id="ARBA00007025"/>
    </source>
</evidence>
<dbReference type="InterPro" id="IPR050628">
    <property type="entry name" value="SNF2_RAD54_helicase_TF"/>
</dbReference>
<dbReference type="EMBL" id="JAEVFJ010000009">
    <property type="protein sequence ID" value="KAH8102694.1"/>
    <property type="molecule type" value="Genomic_DNA"/>
</dbReference>
<dbReference type="InterPro" id="IPR001841">
    <property type="entry name" value="Znf_RING"/>
</dbReference>
<dbReference type="InterPro" id="IPR038718">
    <property type="entry name" value="SNF2-like_sf"/>
</dbReference>
<dbReference type="GO" id="GO:0005524">
    <property type="term" value="F:ATP binding"/>
    <property type="evidence" value="ECO:0007669"/>
    <property type="project" value="UniProtKB-KW"/>
</dbReference>
<feature type="domain" description="RING-type" evidence="8">
    <location>
        <begin position="532"/>
        <end position="602"/>
    </location>
</feature>
<dbReference type="PANTHER" id="PTHR45626">
    <property type="entry name" value="TRANSCRIPTION TERMINATION FACTOR 2-RELATED"/>
    <property type="match status" value="1"/>
</dbReference>
<keyword evidence="5" id="KW-0067">ATP-binding</keyword>
<evidence type="ECO:0000256" key="4">
    <source>
        <dbReference type="ARBA" id="ARBA00022806"/>
    </source>
</evidence>
<evidence type="ECO:0000256" key="3">
    <source>
        <dbReference type="ARBA" id="ARBA00022801"/>
    </source>
</evidence>
<evidence type="ECO:0000313" key="12">
    <source>
        <dbReference type="Proteomes" id="UP000813824"/>
    </source>
</evidence>
<dbReference type="Pfam" id="PF00176">
    <property type="entry name" value="SNF2-rel_dom"/>
    <property type="match status" value="1"/>
</dbReference>
<keyword evidence="3" id="KW-0378">Hydrolase</keyword>
<dbReference type="Gene3D" id="3.40.50.10810">
    <property type="entry name" value="Tandem AAA-ATPase domain"/>
    <property type="match status" value="1"/>
</dbReference>
<feature type="region of interest" description="Disordered" evidence="7">
    <location>
        <begin position="1"/>
        <end position="58"/>
    </location>
</feature>
<feature type="domain" description="Helicase ATP-binding" evidence="9">
    <location>
        <begin position="173"/>
        <end position="354"/>
    </location>
</feature>
<evidence type="ECO:0000256" key="5">
    <source>
        <dbReference type="ARBA" id="ARBA00022840"/>
    </source>
</evidence>
<evidence type="ECO:0000256" key="6">
    <source>
        <dbReference type="PROSITE-ProRule" id="PRU00175"/>
    </source>
</evidence>
<dbReference type="SMART" id="SM00487">
    <property type="entry name" value="DEXDc"/>
    <property type="match status" value="1"/>
</dbReference>
<evidence type="ECO:0000259" key="8">
    <source>
        <dbReference type="PROSITE" id="PS50089"/>
    </source>
</evidence>